<feature type="transmembrane region" description="Helical" evidence="1">
    <location>
        <begin position="168"/>
        <end position="191"/>
    </location>
</feature>
<dbReference type="Proteomes" id="UP001597062">
    <property type="component" value="Unassembled WGS sequence"/>
</dbReference>
<evidence type="ECO:0000313" key="2">
    <source>
        <dbReference type="EMBL" id="MFD0992866.1"/>
    </source>
</evidence>
<comment type="caution">
    <text evidence="2">The sequence shown here is derived from an EMBL/GenBank/DDBJ whole genome shotgun (WGS) entry which is preliminary data.</text>
</comment>
<evidence type="ECO:0000256" key="1">
    <source>
        <dbReference type="SAM" id="Phobius"/>
    </source>
</evidence>
<proteinExistence type="predicted"/>
<keyword evidence="1" id="KW-1133">Transmembrane helix</keyword>
<keyword evidence="3" id="KW-1185">Reference proteome</keyword>
<reference evidence="3" key="1">
    <citation type="journal article" date="2019" name="Int. J. Syst. Evol. Microbiol.">
        <title>The Global Catalogue of Microorganisms (GCM) 10K type strain sequencing project: providing services to taxonomists for standard genome sequencing and annotation.</title>
        <authorList>
            <consortium name="The Broad Institute Genomics Platform"/>
            <consortium name="The Broad Institute Genome Sequencing Center for Infectious Disease"/>
            <person name="Wu L."/>
            <person name="Ma J."/>
        </authorList>
    </citation>
    <scope>NUCLEOTIDE SEQUENCE [LARGE SCALE GENOMIC DNA]</scope>
    <source>
        <strain evidence="3">CCUG 60527</strain>
    </source>
</reference>
<keyword evidence="1" id="KW-0472">Membrane</keyword>
<protein>
    <submittedName>
        <fullName evidence="2">Uncharacterized protein</fullName>
    </submittedName>
</protein>
<sequence>MMKSVNIEEKLVHARQKSLHSENILSWVSQVFNEIDVERNKTLQKLKNNSTSITNKFDIDKVEANKIYHISQIKKVCVDYRLRFLETKFFKGDYPAEAITKIKELERKHNIKLNGFKIIAPSVLFRLKKADDPILLAPMGNDYYYLIHKWGNDLHPLRKLLFWPIKNVGNLLFSFLLLSIGLTVLTNNFIFNNQVSLPYTIMLFMFYFKGVVGLTLFYGIALGKNFNENIWQSKYDKVC</sequence>
<organism evidence="2 3">
    <name type="scientific">Tenacibaculum geojense</name>
    <dbReference type="NCBI Taxonomy" id="915352"/>
    <lineage>
        <taxon>Bacteria</taxon>
        <taxon>Pseudomonadati</taxon>
        <taxon>Bacteroidota</taxon>
        <taxon>Flavobacteriia</taxon>
        <taxon>Flavobacteriales</taxon>
        <taxon>Flavobacteriaceae</taxon>
        <taxon>Tenacibaculum</taxon>
    </lineage>
</organism>
<dbReference type="RefSeq" id="WP_386106576.1">
    <property type="nucleotide sequence ID" value="NZ_JBHTJR010000037.1"/>
</dbReference>
<keyword evidence="1" id="KW-0812">Transmembrane</keyword>
<name>A0ABW3JRD6_9FLAO</name>
<feature type="transmembrane region" description="Helical" evidence="1">
    <location>
        <begin position="197"/>
        <end position="221"/>
    </location>
</feature>
<accession>A0ABW3JRD6</accession>
<gene>
    <name evidence="2" type="ORF">ACFQ1U_06585</name>
</gene>
<dbReference type="EMBL" id="JBHTJR010000037">
    <property type="protein sequence ID" value="MFD0992866.1"/>
    <property type="molecule type" value="Genomic_DNA"/>
</dbReference>
<evidence type="ECO:0000313" key="3">
    <source>
        <dbReference type="Proteomes" id="UP001597062"/>
    </source>
</evidence>